<dbReference type="AlphaFoldDB" id="A0A392SUM5"/>
<dbReference type="EMBL" id="LXQA010448839">
    <property type="protein sequence ID" value="MCI52541.1"/>
    <property type="molecule type" value="Genomic_DNA"/>
</dbReference>
<evidence type="ECO:0000256" key="1">
    <source>
        <dbReference type="SAM" id="MobiDB-lite"/>
    </source>
</evidence>
<accession>A0A392SUM5</accession>
<organism evidence="2 3">
    <name type="scientific">Trifolium medium</name>
    <dbReference type="NCBI Taxonomy" id="97028"/>
    <lineage>
        <taxon>Eukaryota</taxon>
        <taxon>Viridiplantae</taxon>
        <taxon>Streptophyta</taxon>
        <taxon>Embryophyta</taxon>
        <taxon>Tracheophyta</taxon>
        <taxon>Spermatophyta</taxon>
        <taxon>Magnoliopsida</taxon>
        <taxon>eudicotyledons</taxon>
        <taxon>Gunneridae</taxon>
        <taxon>Pentapetalae</taxon>
        <taxon>rosids</taxon>
        <taxon>fabids</taxon>
        <taxon>Fabales</taxon>
        <taxon>Fabaceae</taxon>
        <taxon>Papilionoideae</taxon>
        <taxon>50 kb inversion clade</taxon>
        <taxon>NPAAA clade</taxon>
        <taxon>Hologalegina</taxon>
        <taxon>IRL clade</taxon>
        <taxon>Trifolieae</taxon>
        <taxon>Trifolium</taxon>
    </lineage>
</organism>
<comment type="caution">
    <text evidence="2">The sequence shown here is derived from an EMBL/GenBank/DDBJ whole genome shotgun (WGS) entry which is preliminary data.</text>
</comment>
<reference evidence="2 3" key="1">
    <citation type="journal article" date="2018" name="Front. Plant Sci.">
        <title>Red Clover (Trifolium pratense) and Zigzag Clover (T. medium) - A Picture of Genomic Similarities and Differences.</title>
        <authorList>
            <person name="Dluhosova J."/>
            <person name="Istvanek J."/>
            <person name="Nedelnik J."/>
            <person name="Repkova J."/>
        </authorList>
    </citation>
    <scope>NUCLEOTIDE SEQUENCE [LARGE SCALE GENOMIC DNA]</scope>
    <source>
        <strain evidence="3">cv. 10/8</strain>
        <tissue evidence="2">Leaf</tissue>
    </source>
</reference>
<dbReference type="Proteomes" id="UP000265520">
    <property type="component" value="Unassembled WGS sequence"/>
</dbReference>
<evidence type="ECO:0000313" key="3">
    <source>
        <dbReference type="Proteomes" id="UP000265520"/>
    </source>
</evidence>
<feature type="region of interest" description="Disordered" evidence="1">
    <location>
        <begin position="24"/>
        <end position="43"/>
    </location>
</feature>
<keyword evidence="3" id="KW-1185">Reference proteome</keyword>
<feature type="non-terminal residue" evidence="2">
    <location>
        <position position="70"/>
    </location>
</feature>
<proteinExistence type="predicted"/>
<evidence type="ECO:0000313" key="2">
    <source>
        <dbReference type="EMBL" id="MCI52541.1"/>
    </source>
</evidence>
<sequence length="70" mass="7827">MKPFHFNFRRHFATKYTAKITSTSPTGRSLAAEVTPPPPLPSDIRGYSLPRRDLICKATQILLSATNPRS</sequence>
<name>A0A392SUM5_9FABA</name>
<protein>
    <submittedName>
        <fullName evidence="2">Pentatricopeptide repeat-containing protein mitochondrial-like</fullName>
    </submittedName>
</protein>